<proteinExistence type="predicted"/>
<evidence type="ECO:0000259" key="6">
    <source>
        <dbReference type="PROSITE" id="PS50937"/>
    </source>
</evidence>
<accession>A0A2T3FZZ1</accession>
<dbReference type="GO" id="GO:0003677">
    <property type="term" value="F:DNA binding"/>
    <property type="evidence" value="ECO:0007669"/>
    <property type="project" value="UniProtKB-KW"/>
</dbReference>
<keyword evidence="5" id="KW-0472">Membrane</keyword>
<reference evidence="8" key="1">
    <citation type="submission" date="2018-03" db="EMBL/GenBank/DDBJ databases">
        <title>Lachnoclostridium SNUG30370 gen.nov., sp.nov., isolated from human faeces.</title>
        <authorList>
            <person name="Seo B."/>
            <person name="Jeon K."/>
            <person name="Ko G."/>
        </authorList>
    </citation>
    <scope>NUCLEOTIDE SEQUENCE [LARGE SCALE GENOMIC DNA]</scope>
    <source>
        <strain evidence="8">SNUG30370</strain>
    </source>
</reference>
<keyword evidence="3" id="KW-0238">DNA-binding</keyword>
<protein>
    <recommendedName>
        <fullName evidence="6">HTH merR-type domain-containing protein</fullName>
    </recommendedName>
</protein>
<evidence type="ECO:0000313" key="8">
    <source>
        <dbReference type="Proteomes" id="UP000241201"/>
    </source>
</evidence>
<dbReference type="InterPro" id="IPR047057">
    <property type="entry name" value="MerR_fam"/>
</dbReference>
<dbReference type="InterPro" id="IPR000551">
    <property type="entry name" value="MerR-type_HTH_dom"/>
</dbReference>
<keyword evidence="4" id="KW-0804">Transcription</keyword>
<feature type="transmembrane region" description="Helical" evidence="5">
    <location>
        <begin position="155"/>
        <end position="180"/>
    </location>
</feature>
<evidence type="ECO:0000256" key="4">
    <source>
        <dbReference type="ARBA" id="ARBA00023163"/>
    </source>
</evidence>
<evidence type="ECO:0000256" key="3">
    <source>
        <dbReference type="ARBA" id="ARBA00023125"/>
    </source>
</evidence>
<keyword evidence="5" id="KW-1133">Transmembrane helix</keyword>
<keyword evidence="8" id="KW-1185">Reference proteome</keyword>
<organism evidence="7 8">
    <name type="scientific">Faecalibacillus faecis</name>
    <dbReference type="NCBI Taxonomy" id="1982628"/>
    <lineage>
        <taxon>Bacteria</taxon>
        <taxon>Bacillati</taxon>
        <taxon>Bacillota</taxon>
        <taxon>Erysipelotrichia</taxon>
        <taxon>Erysipelotrichales</taxon>
        <taxon>Coprobacillaceae</taxon>
        <taxon>Faecalibacillus</taxon>
    </lineage>
</organism>
<feature type="domain" description="HTH merR-type" evidence="6">
    <location>
        <begin position="1"/>
        <end position="68"/>
    </location>
</feature>
<evidence type="ECO:0000313" key="7">
    <source>
        <dbReference type="EMBL" id="PST40850.1"/>
    </source>
</evidence>
<dbReference type="Pfam" id="PF13411">
    <property type="entry name" value="MerR_1"/>
    <property type="match status" value="1"/>
</dbReference>
<dbReference type="AlphaFoldDB" id="A0A2T3FZZ1"/>
<dbReference type="EMBL" id="PYLP01000005">
    <property type="protein sequence ID" value="PST40850.1"/>
    <property type="molecule type" value="Genomic_DNA"/>
</dbReference>
<dbReference type="CDD" id="cd00592">
    <property type="entry name" value="HTH_MerR-like"/>
    <property type="match status" value="1"/>
</dbReference>
<dbReference type="GeneID" id="77470679"/>
<dbReference type="PROSITE" id="PS50937">
    <property type="entry name" value="HTH_MERR_2"/>
    <property type="match status" value="1"/>
</dbReference>
<dbReference type="PANTHER" id="PTHR30204:SF69">
    <property type="entry name" value="MERR-FAMILY TRANSCRIPTIONAL REGULATOR"/>
    <property type="match status" value="1"/>
</dbReference>
<dbReference type="SUPFAM" id="SSF46955">
    <property type="entry name" value="Putative DNA-binding domain"/>
    <property type="match status" value="1"/>
</dbReference>
<comment type="caution">
    <text evidence="7">The sequence shown here is derived from an EMBL/GenBank/DDBJ whole genome shotgun (WGS) entry which is preliminary data.</text>
</comment>
<name>A0A2T3FZZ1_9FIRM</name>
<dbReference type="PANTHER" id="PTHR30204">
    <property type="entry name" value="REDOX-CYCLING DRUG-SENSING TRANSCRIPTIONAL ACTIVATOR SOXR"/>
    <property type="match status" value="1"/>
</dbReference>
<keyword evidence="1" id="KW-0678">Repressor</keyword>
<gene>
    <name evidence="7" type="ORF">C7U55_06170</name>
</gene>
<dbReference type="SMART" id="SM00422">
    <property type="entry name" value="HTH_MERR"/>
    <property type="match status" value="1"/>
</dbReference>
<dbReference type="Gene3D" id="1.10.1660.10">
    <property type="match status" value="1"/>
</dbReference>
<feature type="transmembrane region" description="Helical" evidence="5">
    <location>
        <begin position="200"/>
        <end position="221"/>
    </location>
</feature>
<sequence>MQIKEIQEKLKISSYTLRYYEKMELIQPYRDENGYRNYSEEDIHKIERIMFLRDINVPIEDIKDILDNKVTFQDVLENHIEKVNTEIESLQYIKNMCKDLKEKNIPLLDQVIEDNQIGDKKVKKRDLKKVFDYFKKDQTVIIGTRVTIRDIVSSIPIAIFLSVIIGFLVVVGIPNIIASINKQFSNTPNDLYIPIFKPSGFTLAIGIILGFILLEIIMILCNAKQNYIKFVDNHISICSYHYQKRVSILKSMILKKESKHNIKYTWDELDKVEIKLYFENKSTGRSGIKTFYVPEFSFYFKDGFKYCVDAGVSMEESPKIAYRILRNKNIDIQASDEVIDFFEQDELKLYDFFENIYHKNGKNR</sequence>
<evidence type="ECO:0000256" key="1">
    <source>
        <dbReference type="ARBA" id="ARBA00022491"/>
    </source>
</evidence>
<keyword evidence="2" id="KW-0805">Transcription regulation</keyword>
<evidence type="ECO:0000256" key="5">
    <source>
        <dbReference type="SAM" id="Phobius"/>
    </source>
</evidence>
<dbReference type="InterPro" id="IPR009061">
    <property type="entry name" value="DNA-bd_dom_put_sf"/>
</dbReference>
<dbReference type="RefSeq" id="WP_106987806.1">
    <property type="nucleotide sequence ID" value="NZ_PYLP01000005.1"/>
</dbReference>
<dbReference type="GO" id="GO:0003700">
    <property type="term" value="F:DNA-binding transcription factor activity"/>
    <property type="evidence" value="ECO:0007669"/>
    <property type="project" value="InterPro"/>
</dbReference>
<evidence type="ECO:0000256" key="2">
    <source>
        <dbReference type="ARBA" id="ARBA00023015"/>
    </source>
</evidence>
<keyword evidence="5" id="KW-0812">Transmembrane</keyword>
<dbReference type="Proteomes" id="UP000241201">
    <property type="component" value="Unassembled WGS sequence"/>
</dbReference>